<organism evidence="1 2">
    <name type="scientific">Salinarimonas ramus</name>
    <dbReference type="NCBI Taxonomy" id="690164"/>
    <lineage>
        <taxon>Bacteria</taxon>
        <taxon>Pseudomonadati</taxon>
        <taxon>Pseudomonadota</taxon>
        <taxon>Alphaproteobacteria</taxon>
        <taxon>Hyphomicrobiales</taxon>
        <taxon>Salinarimonadaceae</taxon>
        <taxon>Salinarimonas</taxon>
    </lineage>
</organism>
<comment type="caution">
    <text evidence="1">The sequence shown here is derived from an EMBL/GenBank/DDBJ whole genome shotgun (WGS) entry which is preliminary data.</text>
</comment>
<dbReference type="RefSeq" id="WP_188908832.1">
    <property type="nucleotide sequence ID" value="NZ_BMMF01000001.1"/>
</dbReference>
<evidence type="ECO:0000313" key="2">
    <source>
        <dbReference type="Proteomes" id="UP000600449"/>
    </source>
</evidence>
<proteinExistence type="predicted"/>
<dbReference type="EMBL" id="BMMF01000001">
    <property type="protein sequence ID" value="GGK20033.1"/>
    <property type="molecule type" value="Genomic_DNA"/>
</dbReference>
<gene>
    <name evidence="1" type="ORF">GCM10011322_03370</name>
</gene>
<dbReference type="InterPro" id="IPR007460">
    <property type="entry name" value="BrnT_toxin"/>
</dbReference>
<dbReference type="Proteomes" id="UP000600449">
    <property type="component" value="Unassembled WGS sequence"/>
</dbReference>
<name>A0A917Q4D1_9HYPH</name>
<sequence>MPPTSFEWDDVKAACNEAKHGVSFAEAIAVFGDPWRVVETDARHPYGETRLQTVGRMENRIVFVCYTLRDGVVRVISARLASRRERRIYFEKLGGLAWQSFE</sequence>
<protein>
    <submittedName>
        <fullName evidence="1">Membrane protein</fullName>
    </submittedName>
</protein>
<keyword evidence="2" id="KW-1185">Reference proteome</keyword>
<dbReference type="InterPro" id="IPR038573">
    <property type="entry name" value="BrnT_sf"/>
</dbReference>
<dbReference type="Pfam" id="PF04365">
    <property type="entry name" value="BrnT_toxin"/>
    <property type="match status" value="1"/>
</dbReference>
<reference evidence="1 2" key="1">
    <citation type="journal article" date="2014" name="Int. J. Syst. Evol. Microbiol.">
        <title>Complete genome sequence of Corynebacterium casei LMG S-19264T (=DSM 44701T), isolated from a smear-ripened cheese.</title>
        <authorList>
            <consortium name="US DOE Joint Genome Institute (JGI-PGF)"/>
            <person name="Walter F."/>
            <person name="Albersmeier A."/>
            <person name="Kalinowski J."/>
            <person name="Ruckert C."/>
        </authorList>
    </citation>
    <scope>NUCLEOTIDE SEQUENCE [LARGE SCALE GENOMIC DNA]</scope>
    <source>
        <strain evidence="1 2">CGMCC 1.9161</strain>
    </source>
</reference>
<evidence type="ECO:0000313" key="1">
    <source>
        <dbReference type="EMBL" id="GGK20033.1"/>
    </source>
</evidence>
<accession>A0A917Q4D1</accession>
<dbReference type="Gene3D" id="3.10.450.530">
    <property type="entry name" value="Ribonuclease toxin, BrnT, of type II toxin-antitoxin system"/>
    <property type="match status" value="1"/>
</dbReference>
<dbReference type="AlphaFoldDB" id="A0A917Q4D1"/>